<gene>
    <name evidence="2" type="ORF">VTK73DRAFT_2250</name>
</gene>
<dbReference type="EMBL" id="JAZHXJ010001606">
    <property type="protein sequence ID" value="KAL1844587.1"/>
    <property type="molecule type" value="Genomic_DNA"/>
</dbReference>
<dbReference type="Pfam" id="PF03446">
    <property type="entry name" value="NAD_binding_2"/>
    <property type="match status" value="1"/>
</dbReference>
<evidence type="ECO:0000313" key="3">
    <source>
        <dbReference type="Proteomes" id="UP001586593"/>
    </source>
</evidence>
<protein>
    <recommendedName>
        <fullName evidence="1">6-phosphogluconate dehydrogenase NADP-binding domain-containing protein</fullName>
    </recommendedName>
</protein>
<dbReference type="Gene3D" id="3.40.50.720">
    <property type="entry name" value="NAD(P)-binding Rossmann-like Domain"/>
    <property type="match status" value="1"/>
</dbReference>
<reference evidence="2 3" key="1">
    <citation type="journal article" date="2024" name="Commun. Biol.">
        <title>Comparative genomic analysis of thermophilic fungi reveals convergent evolutionary adaptations and gene losses.</title>
        <authorList>
            <person name="Steindorff A.S."/>
            <person name="Aguilar-Pontes M.V."/>
            <person name="Robinson A.J."/>
            <person name="Andreopoulos B."/>
            <person name="LaButti K."/>
            <person name="Kuo A."/>
            <person name="Mondo S."/>
            <person name="Riley R."/>
            <person name="Otillar R."/>
            <person name="Haridas S."/>
            <person name="Lipzen A."/>
            <person name="Grimwood J."/>
            <person name="Schmutz J."/>
            <person name="Clum A."/>
            <person name="Reid I.D."/>
            <person name="Moisan M.C."/>
            <person name="Butler G."/>
            <person name="Nguyen T.T.M."/>
            <person name="Dewar K."/>
            <person name="Conant G."/>
            <person name="Drula E."/>
            <person name="Henrissat B."/>
            <person name="Hansel C."/>
            <person name="Singer S."/>
            <person name="Hutchinson M.I."/>
            <person name="de Vries R.P."/>
            <person name="Natvig D.O."/>
            <person name="Powell A.J."/>
            <person name="Tsang A."/>
            <person name="Grigoriev I.V."/>
        </authorList>
    </citation>
    <scope>NUCLEOTIDE SEQUENCE [LARGE SCALE GENOMIC DNA]</scope>
    <source>
        <strain evidence="2 3">ATCC 24622</strain>
    </source>
</reference>
<feature type="domain" description="6-phosphogluconate dehydrogenase NADP-binding" evidence="1">
    <location>
        <begin position="16"/>
        <end position="72"/>
    </location>
</feature>
<dbReference type="Proteomes" id="UP001586593">
    <property type="component" value="Unassembled WGS sequence"/>
</dbReference>
<dbReference type="InterPro" id="IPR036291">
    <property type="entry name" value="NAD(P)-bd_dom_sf"/>
</dbReference>
<sequence length="116" mass="12453">MSGGPEEESVGLPTAVGFIGLGAMGKPMVLNLAKGLPPSSRIFVHDVVPAAVDEVHAARPDVVVKCRDARDVTERSVRRHPSAGFYGKPSSSEDVANLDRTWFSPCCPKEPTGYYR</sequence>
<dbReference type="PROSITE" id="PS00895">
    <property type="entry name" value="3_HYDROXYISOBUT_DH"/>
    <property type="match status" value="1"/>
</dbReference>
<accession>A0ABR3VSD9</accession>
<dbReference type="InterPro" id="IPR006115">
    <property type="entry name" value="6PGDH_NADP-bd"/>
</dbReference>
<evidence type="ECO:0000259" key="1">
    <source>
        <dbReference type="Pfam" id="PF03446"/>
    </source>
</evidence>
<comment type="caution">
    <text evidence="2">The sequence shown here is derived from an EMBL/GenBank/DDBJ whole genome shotgun (WGS) entry which is preliminary data.</text>
</comment>
<name>A0ABR3VSD9_9PEZI</name>
<proteinExistence type="predicted"/>
<dbReference type="InterPro" id="IPR002204">
    <property type="entry name" value="3-OH-isobutyrate_DH-rel_CS"/>
</dbReference>
<evidence type="ECO:0000313" key="2">
    <source>
        <dbReference type="EMBL" id="KAL1844587.1"/>
    </source>
</evidence>
<keyword evidence="3" id="KW-1185">Reference proteome</keyword>
<organism evidence="2 3">
    <name type="scientific">Phialemonium thermophilum</name>
    <dbReference type="NCBI Taxonomy" id="223376"/>
    <lineage>
        <taxon>Eukaryota</taxon>
        <taxon>Fungi</taxon>
        <taxon>Dikarya</taxon>
        <taxon>Ascomycota</taxon>
        <taxon>Pezizomycotina</taxon>
        <taxon>Sordariomycetes</taxon>
        <taxon>Sordariomycetidae</taxon>
        <taxon>Cephalothecales</taxon>
        <taxon>Cephalothecaceae</taxon>
        <taxon>Phialemonium</taxon>
    </lineage>
</organism>
<dbReference type="SUPFAM" id="SSF51735">
    <property type="entry name" value="NAD(P)-binding Rossmann-fold domains"/>
    <property type="match status" value="1"/>
</dbReference>